<dbReference type="RefSeq" id="WP_263370059.1">
    <property type="nucleotide sequence ID" value="NZ_JAGSYD010000001.1"/>
</dbReference>
<keyword evidence="2" id="KW-0732">Signal</keyword>
<proteinExistence type="predicted"/>
<dbReference type="PANTHER" id="PTHR46388:SF2">
    <property type="entry name" value="NHL REPEAT-CONTAINING PROTEIN 2"/>
    <property type="match status" value="1"/>
</dbReference>
<reference evidence="5" key="1">
    <citation type="journal article" date="2019" name="Int. J. Syst. Evol. Microbiol.">
        <title>The Global Catalogue of Microorganisms (GCM) 10K type strain sequencing project: providing services to taxonomists for standard genome sequencing and annotation.</title>
        <authorList>
            <consortium name="The Broad Institute Genomics Platform"/>
            <consortium name="The Broad Institute Genome Sequencing Center for Infectious Disease"/>
            <person name="Wu L."/>
            <person name="Ma J."/>
        </authorList>
    </citation>
    <scope>NUCLEOTIDE SEQUENCE [LARGE SCALE GENOMIC DNA]</scope>
    <source>
        <strain evidence="5">CGMCC 1.16026</strain>
    </source>
</reference>
<feature type="domain" description="Bacterial Ig-like" evidence="3">
    <location>
        <begin position="1260"/>
        <end position="1348"/>
    </location>
</feature>
<accession>A0ABW1ZB12</accession>
<organism evidence="4 5">
    <name type="scientific">Granulicella cerasi</name>
    <dbReference type="NCBI Taxonomy" id="741063"/>
    <lineage>
        <taxon>Bacteria</taxon>
        <taxon>Pseudomonadati</taxon>
        <taxon>Acidobacteriota</taxon>
        <taxon>Terriglobia</taxon>
        <taxon>Terriglobales</taxon>
        <taxon>Acidobacteriaceae</taxon>
        <taxon>Granulicella</taxon>
    </lineage>
</organism>
<evidence type="ECO:0000259" key="3">
    <source>
        <dbReference type="Pfam" id="PF16640"/>
    </source>
</evidence>
<keyword evidence="5" id="KW-1185">Reference proteome</keyword>
<comment type="caution">
    <text evidence="4">The sequence shown here is derived from an EMBL/GenBank/DDBJ whole genome shotgun (WGS) entry which is preliminary data.</text>
</comment>
<evidence type="ECO:0000313" key="4">
    <source>
        <dbReference type="EMBL" id="MFC6646386.1"/>
    </source>
</evidence>
<keyword evidence="1" id="KW-0472">Membrane</keyword>
<evidence type="ECO:0000313" key="5">
    <source>
        <dbReference type="Proteomes" id="UP001596391"/>
    </source>
</evidence>
<feature type="domain" description="Bacterial Ig-like" evidence="3">
    <location>
        <begin position="1547"/>
        <end position="1629"/>
    </location>
</feature>
<feature type="transmembrane region" description="Helical" evidence="1">
    <location>
        <begin position="1747"/>
        <end position="1769"/>
    </location>
</feature>
<feature type="domain" description="Bacterial Ig-like" evidence="3">
    <location>
        <begin position="787"/>
        <end position="872"/>
    </location>
</feature>
<name>A0ABW1ZB12_9BACT</name>
<feature type="signal peptide" evidence="2">
    <location>
        <begin position="1"/>
        <end position="31"/>
    </location>
</feature>
<gene>
    <name evidence="4" type="ORF">ACFQBQ_12485</name>
</gene>
<feature type="domain" description="Bacterial Ig-like" evidence="3">
    <location>
        <begin position="1168"/>
        <end position="1252"/>
    </location>
</feature>
<dbReference type="SUPFAM" id="SSF101898">
    <property type="entry name" value="NHL repeat"/>
    <property type="match status" value="1"/>
</dbReference>
<sequence length="1802" mass="176102">MGPLARFAFPTTIKKSLQVVLAMSTMLGVGAASAVSQIPTVVPGSVAVGVTSSPVSVTVTPTASGAGSAVASTQGATTSEYTVVSGGTCDSGAYTSGVSCTVNVTLKPLYPGMRLGVVRLISGSGTVLGQTLLAGTATGSLAVIKPGLINTVVGSGDWTFRVDGVLATSAQIFLPTAVTSDAAGNLYVSDSNNNRIRKVTASTGLISTIAGSGTPGLSGDGSYAVNASISSPSGIVVDGANNVYFVDTNNNCVRRVDAATTFISAVAGTCGVQGYTGDGAAATSAKLSLPEGLALAVDGSLYIADTGNNVVRKVDGKTGLISTIAGTGAQGYNGDGIAATSATLTEPWQLALGIDGSLYIADLGNNRVRAINPSGTIRTVAGNGDRGYHGDAGLATVANLNAPAAVAVDPAGNVYIGDSGNNVVREVLVSTGIISTVAGTANTTSFGGDTGLATNAGLYGPYALSVDQTGNLLIADMFHNRVRSVAATNIPLSYDTIRVSKTSAPQALTLENDGNAAMNITGFTFDQSALDAATTTCAAGAMAISTTCTLGVEFAPTTVGNSVTGTLTVNSDAANVPTVVTLTGQVLTVNPTTTALVSSANPSIQGNSVTFTATVSSGGTSVTGTVDFLDGSTKICSAVTLSGTSATCATAGLTLGSHTITAVYSGDSENAASTSPAVTQVVKQSSTLTLGSSANPITVTQSLTLTASIAVASGTPTGTVSFLSDGVTLGTVALTSAGTATYTTSSLAVGTHAITATYSGDTSNAPATSTAISQVVSLANTTTTIALSQSTLTVGDNLSVSATVTSSNGPQATGSVEFLDGTVVLGSSTLAAGAGSFTTAGLAPGTHSITVKYLGDTDNATSTSSPMVATVNQADTTTTLTSDKNPASAGAVVTLTAVVAPSLSTTTAGTIGGTVTFYDGSTTLGTGTLDATGKATLAVSTLSVGTHTLLAKYNASTNYASSTSTSISEVINKTATTTTLAASGTGLAGKALTLTATVISSTGTPTGTVNFFDGATNLGTATLSASGVATLSLTTLATGNHSITATYVGDSNYTTSTSTAVSQTISLATVTLTLAGPSGAVNAGTAATFTAASASTGVTPTGSITLLDGSTTIATQAIAATNTFSISTLAVGSHSLHVAYAGDTDNSPASSNVATVVVQQGTTTTAITTSKTPQTLGSAVTFTATVTSASPSLTGTVSFYDGSTLLGGVALSNGVATLTTSTLTFGTHSITAAYVGDTNHGASTSPALSQSIVQAATAALTSSANPAVAGASVTFTAKLSGNGTVVPSGPVVFSDGAASLASVNLDASGTAVFTTTSLAVGAHSITVSYAGDTNYSSVTSAAIIETITNADTQVAISSSANPATYGSPLVFTAKVTSNGGTATGKLNFLDGTTVLGTSVLDATGTATLSTSTLAPGTHTIVASYAGDGKASASVSPSLSQTVLQTSSVAVSSSANPSLTLASITFTATVTNAGQDIPAGAITFTDGSTSLGTATLDASGHATLTVASMAAGTHSIVAAYAGNGTNLSATSPALSQVVDLRDTTTTLSAATSSNNAQQVTLIAVVRYTGPTAPTGVVTFTEGSTTLGTGTVDSTGVATMTLAVGSGSQTVTASYSGDASYAASTSGPTVVSGTTTAPFTVALNPSTYAMTSGQHEAGSVSVTSVAPFADTLEFGCLGLPSYATCTFSKTTTDITSGGTVSVQLTVDTGDPLGAGASANASKSTAFAWMPCGTLALAILFGLRRRKRLASLLLLVFTLATMGVMTGCGGISQKTTPAGNYTFQVVVRGKNTGNAVTQTVTLNVK</sequence>
<feature type="transmembrane region" description="Helical" evidence="1">
    <location>
        <begin position="1723"/>
        <end position="1740"/>
    </location>
</feature>
<dbReference type="Proteomes" id="UP001596391">
    <property type="component" value="Unassembled WGS sequence"/>
</dbReference>
<protein>
    <submittedName>
        <fullName evidence="4">Ig-like domain repeat protein</fullName>
    </submittedName>
</protein>
<feature type="domain" description="Bacterial Ig-like" evidence="3">
    <location>
        <begin position="1451"/>
        <end position="1537"/>
    </location>
</feature>
<keyword evidence="1" id="KW-0812">Transmembrane</keyword>
<feature type="domain" description="Bacterial Ig-like" evidence="3">
    <location>
        <begin position="597"/>
        <end position="682"/>
    </location>
</feature>
<dbReference type="InterPro" id="IPR011042">
    <property type="entry name" value="6-blade_b-propeller_TolB-like"/>
</dbReference>
<dbReference type="Gene3D" id="2.120.10.30">
    <property type="entry name" value="TolB, C-terminal domain"/>
    <property type="match status" value="3"/>
</dbReference>
<dbReference type="Pfam" id="PF16640">
    <property type="entry name" value="Big_3_5"/>
    <property type="match status" value="11"/>
</dbReference>
<dbReference type="InterPro" id="IPR013783">
    <property type="entry name" value="Ig-like_fold"/>
</dbReference>
<feature type="domain" description="Bacterial Ig-like" evidence="3">
    <location>
        <begin position="691"/>
        <end position="776"/>
    </location>
</feature>
<dbReference type="InterPro" id="IPR032109">
    <property type="entry name" value="Big_3_5"/>
</dbReference>
<feature type="chain" id="PRO_5046832593" evidence="2">
    <location>
        <begin position="32"/>
        <end position="1802"/>
    </location>
</feature>
<dbReference type="PANTHER" id="PTHR46388">
    <property type="entry name" value="NHL REPEAT-CONTAINING PROTEIN 2"/>
    <property type="match status" value="1"/>
</dbReference>
<feature type="domain" description="Bacterial Ig-like" evidence="3">
    <location>
        <begin position="982"/>
        <end position="1065"/>
    </location>
</feature>
<evidence type="ECO:0000256" key="2">
    <source>
        <dbReference type="SAM" id="SignalP"/>
    </source>
</evidence>
<feature type="domain" description="Bacterial Ig-like" evidence="3">
    <location>
        <begin position="880"/>
        <end position="969"/>
    </location>
</feature>
<feature type="domain" description="Bacterial Ig-like" evidence="3">
    <location>
        <begin position="1357"/>
        <end position="1442"/>
    </location>
</feature>
<dbReference type="EMBL" id="JBHSWI010000001">
    <property type="protein sequence ID" value="MFC6646386.1"/>
    <property type="molecule type" value="Genomic_DNA"/>
</dbReference>
<keyword evidence="1" id="KW-1133">Transmembrane helix</keyword>
<feature type="domain" description="Bacterial Ig-like" evidence="3">
    <location>
        <begin position="1078"/>
        <end position="1158"/>
    </location>
</feature>
<evidence type="ECO:0000256" key="1">
    <source>
        <dbReference type="SAM" id="Phobius"/>
    </source>
</evidence>
<dbReference type="Gene3D" id="2.60.40.10">
    <property type="entry name" value="Immunoglobulins"/>
    <property type="match status" value="11"/>
</dbReference>